<name>A0A853BEJ8_9PSEU</name>
<keyword evidence="2" id="KW-1185">Reference proteome</keyword>
<protein>
    <submittedName>
        <fullName evidence="1">Uncharacterized protein</fullName>
    </submittedName>
</protein>
<dbReference type="AlphaFoldDB" id="A0A853BEJ8"/>
<accession>A0A853BEJ8</accession>
<evidence type="ECO:0000313" key="1">
    <source>
        <dbReference type="EMBL" id="NYI93689.1"/>
    </source>
</evidence>
<proteinExistence type="predicted"/>
<dbReference type="EMBL" id="JACCFK010000002">
    <property type="protein sequence ID" value="NYI93689.1"/>
    <property type="molecule type" value="Genomic_DNA"/>
</dbReference>
<sequence length="127" mass="14216">MTSRTSIDGLGPTLRSRAGSRGLRMLHSPYTRFRGDDDHGRVPVITPVWVRLDAIYLRVPGAPMHTVVTGLDMTGEVPGRLTGWFSTAKGDWLGVVDFEIPYADPRRNKLEVVDQLVPAYALRRRDD</sequence>
<gene>
    <name evidence="1" type="ORF">HNR02_007064</name>
</gene>
<dbReference type="Proteomes" id="UP000549616">
    <property type="component" value="Unassembled WGS sequence"/>
</dbReference>
<reference evidence="1 2" key="1">
    <citation type="submission" date="2020-07" db="EMBL/GenBank/DDBJ databases">
        <title>Sequencing the genomes of 1000 actinobacteria strains.</title>
        <authorList>
            <person name="Klenk H.-P."/>
        </authorList>
    </citation>
    <scope>NUCLEOTIDE SEQUENCE [LARGE SCALE GENOMIC DNA]</scope>
    <source>
        <strain evidence="1 2">DSM 104006</strain>
    </source>
</reference>
<evidence type="ECO:0000313" key="2">
    <source>
        <dbReference type="Proteomes" id="UP000549616"/>
    </source>
</evidence>
<organism evidence="1 2">
    <name type="scientific">Amycolatopsis endophytica</name>
    <dbReference type="NCBI Taxonomy" id="860233"/>
    <lineage>
        <taxon>Bacteria</taxon>
        <taxon>Bacillati</taxon>
        <taxon>Actinomycetota</taxon>
        <taxon>Actinomycetes</taxon>
        <taxon>Pseudonocardiales</taxon>
        <taxon>Pseudonocardiaceae</taxon>
        <taxon>Amycolatopsis</taxon>
    </lineage>
</organism>
<comment type="caution">
    <text evidence="1">The sequence shown here is derived from an EMBL/GenBank/DDBJ whole genome shotgun (WGS) entry which is preliminary data.</text>
</comment>
<dbReference type="RefSeq" id="WP_246339354.1">
    <property type="nucleotide sequence ID" value="NZ_JACCFK010000002.1"/>
</dbReference>